<evidence type="ECO:0008006" key="3">
    <source>
        <dbReference type="Google" id="ProtNLM"/>
    </source>
</evidence>
<sequence>MIKCGMSELVITPPLGSPIPGAGNERISTGVKDDLFVKALVLESDRITVVFLVLDAIDIARPDAEAIRRKVQEQTGIAYEHIIVSATHAHTSGPTIETSYVKAVDAAYVQWMIQKAADAAAIAYASRQEARIGFGLGAERDIAFNRRFRMRDGSVRTNPGIGHPDIVGPEGPTDPDVPVIRIDDPEGRPIGIVTNYACHADVVGGLEYSGDYPGELSAALKRVYGDQAVSLFFQGASGNINHIDVSGRITFDRSVHYKKMGRILAGEAIRTREKAETHASLDIRVERVFVPIRYRKPSEEELAVAGQVLQAEERYPRNEVNFARQAMELAAREEEETEAEIHAVGFGPDTALVCLPAELFVEFGLAIKQSSPFRLTIVNELSNGSVSGYVCTPEAYGSGGYENRLRKYSRLQPEAGERFVRRALELLEKVKLGYADASANANASDKEHE</sequence>
<name>A0A927CF06_9BACL</name>
<reference evidence="1" key="1">
    <citation type="submission" date="2020-09" db="EMBL/GenBank/DDBJ databases">
        <title>A novel bacterium of genus Paenibacillus, isolated from South China Sea.</title>
        <authorList>
            <person name="Huang H."/>
            <person name="Mo K."/>
            <person name="Hu Y."/>
        </authorList>
    </citation>
    <scope>NUCLEOTIDE SEQUENCE</scope>
    <source>
        <strain evidence="1">IB182363</strain>
    </source>
</reference>
<accession>A0A927CF06</accession>
<protein>
    <recommendedName>
        <fullName evidence="3">Neutral/alkaline non-lysosomal ceramidase N-terminal domain-containing protein</fullName>
    </recommendedName>
</protein>
<proteinExistence type="predicted"/>
<dbReference type="RefSeq" id="WP_190931053.1">
    <property type="nucleotide sequence ID" value="NZ_JACXJA010000042.1"/>
</dbReference>
<dbReference type="Proteomes" id="UP000639396">
    <property type="component" value="Unassembled WGS sequence"/>
</dbReference>
<evidence type="ECO:0000313" key="1">
    <source>
        <dbReference type="EMBL" id="MBD2865433.1"/>
    </source>
</evidence>
<evidence type="ECO:0000313" key="2">
    <source>
        <dbReference type="Proteomes" id="UP000639396"/>
    </source>
</evidence>
<gene>
    <name evidence="1" type="ORF">IDH45_25965</name>
</gene>
<keyword evidence="2" id="KW-1185">Reference proteome</keyword>
<comment type="caution">
    <text evidence="1">The sequence shown here is derived from an EMBL/GenBank/DDBJ whole genome shotgun (WGS) entry which is preliminary data.</text>
</comment>
<dbReference type="EMBL" id="JACXJA010000042">
    <property type="protein sequence ID" value="MBD2865433.1"/>
    <property type="molecule type" value="Genomic_DNA"/>
</dbReference>
<organism evidence="1 2">
    <name type="scientific">Paenibacillus oceani</name>
    <dbReference type="NCBI Taxonomy" id="2772510"/>
    <lineage>
        <taxon>Bacteria</taxon>
        <taxon>Bacillati</taxon>
        <taxon>Bacillota</taxon>
        <taxon>Bacilli</taxon>
        <taxon>Bacillales</taxon>
        <taxon>Paenibacillaceae</taxon>
        <taxon>Paenibacillus</taxon>
    </lineage>
</organism>
<dbReference type="AlphaFoldDB" id="A0A927CF06"/>